<organism evidence="3 4">
    <name type="scientific">Phytophthora nicotianae P10297</name>
    <dbReference type="NCBI Taxonomy" id="1317064"/>
    <lineage>
        <taxon>Eukaryota</taxon>
        <taxon>Sar</taxon>
        <taxon>Stramenopiles</taxon>
        <taxon>Oomycota</taxon>
        <taxon>Peronosporomycetes</taxon>
        <taxon>Peronosporales</taxon>
        <taxon>Peronosporaceae</taxon>
        <taxon>Phytophthora</taxon>
    </lineage>
</organism>
<feature type="compositionally biased region" description="Polar residues" evidence="2">
    <location>
        <begin position="136"/>
        <end position="145"/>
    </location>
</feature>
<reference evidence="3 4" key="1">
    <citation type="submission" date="2013-11" db="EMBL/GenBank/DDBJ databases">
        <title>The Genome Sequence of Phytophthora parasitica P10297.</title>
        <authorList>
            <consortium name="The Broad Institute Genomics Platform"/>
            <person name="Russ C."/>
            <person name="Tyler B."/>
            <person name="Panabieres F."/>
            <person name="Shan W."/>
            <person name="Tripathy S."/>
            <person name="Grunwald N."/>
            <person name="Machado M."/>
            <person name="Johnson C.S."/>
            <person name="Walker B."/>
            <person name="Young S.K."/>
            <person name="Zeng Q."/>
            <person name="Gargeya S."/>
            <person name="Fitzgerald M."/>
            <person name="Haas B."/>
            <person name="Abouelleil A."/>
            <person name="Allen A.W."/>
            <person name="Alvarado L."/>
            <person name="Arachchi H.M."/>
            <person name="Berlin A.M."/>
            <person name="Chapman S.B."/>
            <person name="Gainer-Dewar J."/>
            <person name="Goldberg J."/>
            <person name="Griggs A."/>
            <person name="Gujja S."/>
            <person name="Hansen M."/>
            <person name="Howarth C."/>
            <person name="Imamovic A."/>
            <person name="Ireland A."/>
            <person name="Larimer J."/>
            <person name="McCowan C."/>
            <person name="Murphy C."/>
            <person name="Pearson M."/>
            <person name="Poon T.W."/>
            <person name="Priest M."/>
            <person name="Roberts A."/>
            <person name="Saif S."/>
            <person name="Shea T."/>
            <person name="Sisk P."/>
            <person name="Sykes S."/>
            <person name="Wortman J."/>
            <person name="Nusbaum C."/>
            <person name="Birren B."/>
        </authorList>
    </citation>
    <scope>NUCLEOTIDE SEQUENCE [LARGE SCALE GENOMIC DNA]</scope>
    <source>
        <strain evidence="3 4">P10297</strain>
    </source>
</reference>
<dbReference type="PANTHER" id="PTHR34409">
    <property type="entry name" value="SET DOMAIN-CONTAINING PROTEIN"/>
    <property type="match status" value="1"/>
</dbReference>
<evidence type="ECO:0000256" key="2">
    <source>
        <dbReference type="SAM" id="MobiDB-lite"/>
    </source>
</evidence>
<dbReference type="Proteomes" id="UP000018948">
    <property type="component" value="Unassembled WGS sequence"/>
</dbReference>
<name>W2Z244_PHYNI</name>
<accession>W2Z244</accession>
<feature type="coiled-coil region" evidence="1">
    <location>
        <begin position="43"/>
        <end position="70"/>
    </location>
</feature>
<keyword evidence="1" id="KW-0175">Coiled coil</keyword>
<feature type="region of interest" description="Disordered" evidence="2">
    <location>
        <begin position="133"/>
        <end position="162"/>
    </location>
</feature>
<sequence>MPRRGRVPCVENYSPEDVERLLEIIGTVLPTGTNEWEVVLHNYEDYANEFDRAERELTSLKKKLSGLLNVKKPSRTERVEHQAERCSSGKRATILPGFTRSVDVISCAIKMMQSCGVHGKSVQGVSGGAATEKKALTSQSATERASTSKEATKEPSTSDLATERASSGVLWFELAVEWPKSSSGSDNGGCVKQHIGSWTARCVAVNASDSVAGVETKRTLGVGAKDSVLYGVTEGEVGT</sequence>
<evidence type="ECO:0000256" key="1">
    <source>
        <dbReference type="SAM" id="Coils"/>
    </source>
</evidence>
<gene>
    <name evidence="3" type="ORF">F442_11487</name>
</gene>
<dbReference type="EMBL" id="ANIY01002370">
    <property type="protein sequence ID" value="ETP41333.1"/>
    <property type="molecule type" value="Genomic_DNA"/>
</dbReference>
<evidence type="ECO:0000313" key="3">
    <source>
        <dbReference type="EMBL" id="ETP41333.1"/>
    </source>
</evidence>
<dbReference type="PANTHER" id="PTHR34409:SF1">
    <property type="entry name" value="MYB-LIKE DOMAIN-CONTAINING PROTEIN"/>
    <property type="match status" value="1"/>
</dbReference>
<protein>
    <submittedName>
        <fullName evidence="3">Uncharacterized protein</fullName>
    </submittedName>
</protein>
<evidence type="ECO:0000313" key="4">
    <source>
        <dbReference type="Proteomes" id="UP000018948"/>
    </source>
</evidence>
<proteinExistence type="predicted"/>
<dbReference type="OrthoDB" id="122248at2759"/>
<comment type="caution">
    <text evidence="3">The sequence shown here is derived from an EMBL/GenBank/DDBJ whole genome shotgun (WGS) entry which is preliminary data.</text>
</comment>
<dbReference type="AlphaFoldDB" id="W2Z244"/>